<dbReference type="AlphaFoldDB" id="N6XCE2"/>
<keyword evidence="1" id="KW-0472">Membrane</keyword>
<dbReference type="RefSeq" id="WP_005961856.1">
    <property type="nucleotide sequence ID" value="NZ_CP040505.1"/>
</dbReference>
<organism evidence="2 3">
    <name type="scientific">Schaalia cardiffensis F0333</name>
    <dbReference type="NCBI Taxonomy" id="888050"/>
    <lineage>
        <taxon>Bacteria</taxon>
        <taxon>Bacillati</taxon>
        <taxon>Actinomycetota</taxon>
        <taxon>Actinomycetes</taxon>
        <taxon>Actinomycetales</taxon>
        <taxon>Actinomycetaceae</taxon>
        <taxon>Schaalia</taxon>
    </lineage>
</organism>
<gene>
    <name evidence="2" type="ORF">HMPREF9004_0228</name>
</gene>
<dbReference type="PATRIC" id="fig|888050.3.peg.223"/>
<reference evidence="2 3" key="1">
    <citation type="submission" date="2013-03" db="EMBL/GenBank/DDBJ databases">
        <title>Reference genome for the Human Microbiome Project.</title>
        <authorList>
            <person name="Aqrawi P."/>
            <person name="Ayvaz T."/>
            <person name="Bess C."/>
            <person name="Blankenburg K."/>
            <person name="Coyle M."/>
            <person name="Deng J."/>
            <person name="Forbes L."/>
            <person name="Fowler G."/>
            <person name="Francisco L."/>
            <person name="Fu Q."/>
            <person name="Gibbs R."/>
            <person name="Gross S."/>
            <person name="Gubbala S."/>
            <person name="Hale W."/>
            <person name="Hemphill L."/>
            <person name="Highlander S."/>
            <person name="Hirani K."/>
            <person name="Jackson L."/>
            <person name="Jakkamsetti A."/>
            <person name="Javaid M."/>
            <person name="Jayaseelan J.C."/>
            <person name="Jiang H."/>
            <person name="Joshi V."/>
            <person name="Korchina V."/>
            <person name="Kovar C."/>
            <person name="Lara F."/>
            <person name="Lee S."/>
            <person name="Liu Y."/>
            <person name="Mata R."/>
            <person name="Mathew T."/>
            <person name="Munidasa M."/>
            <person name="Muzny D."/>
            <person name="Nazareth L."/>
            <person name="Ngo R."/>
            <person name="Nguyen L."/>
            <person name="Nguyen N."/>
            <person name="Okwuonu G."/>
            <person name="Ongeri F."/>
            <person name="Palculict T."/>
            <person name="Patil S."/>
            <person name="Petrosino J."/>
            <person name="Pham C."/>
            <person name="Pham P."/>
            <person name="Pu L.-L."/>
            <person name="Qin X."/>
            <person name="Qu J."/>
            <person name="Reid J."/>
            <person name="Ross M."/>
            <person name="Ruth R."/>
            <person name="Saada N."/>
            <person name="San Lucas F."/>
            <person name="Santibanez J."/>
            <person name="Shang Y."/>
            <person name="Simmons D."/>
            <person name="Song X.-Z."/>
            <person name="Tang L.-Y."/>
            <person name="Thornton R."/>
            <person name="Warren J."/>
            <person name="Weissenberger G."/>
            <person name="Wilczek-Boney K."/>
            <person name="Worley K."/>
            <person name="Youmans B."/>
            <person name="Zhang J."/>
            <person name="Zhang L."/>
            <person name="Zhao Z."/>
            <person name="Zhou C."/>
            <person name="Zhu D."/>
            <person name="Zhu Y."/>
        </authorList>
    </citation>
    <scope>NUCLEOTIDE SEQUENCE [LARGE SCALE GENOMIC DNA]</scope>
    <source>
        <strain evidence="2 3">F0333</strain>
    </source>
</reference>
<feature type="transmembrane region" description="Helical" evidence="1">
    <location>
        <begin position="137"/>
        <end position="155"/>
    </location>
</feature>
<dbReference type="Proteomes" id="UP000013015">
    <property type="component" value="Unassembled WGS sequence"/>
</dbReference>
<dbReference type="EMBL" id="AQHZ01000005">
    <property type="protein sequence ID" value="ENO18893.1"/>
    <property type="molecule type" value="Genomic_DNA"/>
</dbReference>
<accession>N6XCE2</accession>
<keyword evidence="1" id="KW-0812">Transmembrane</keyword>
<keyword evidence="1" id="KW-1133">Transmembrane helix</keyword>
<evidence type="ECO:0000256" key="1">
    <source>
        <dbReference type="SAM" id="Phobius"/>
    </source>
</evidence>
<name>N6XCE2_9ACTO</name>
<dbReference type="OrthoDB" id="3426404at2"/>
<dbReference type="eggNOG" id="COG0586">
    <property type="taxonomic scope" value="Bacteria"/>
</dbReference>
<proteinExistence type="predicted"/>
<feature type="transmembrane region" description="Helical" evidence="1">
    <location>
        <begin position="12"/>
        <end position="30"/>
    </location>
</feature>
<dbReference type="HOGENOM" id="CLU_098209_1_0_11"/>
<evidence type="ECO:0000313" key="3">
    <source>
        <dbReference type="Proteomes" id="UP000013015"/>
    </source>
</evidence>
<keyword evidence="3" id="KW-1185">Reference proteome</keyword>
<evidence type="ECO:0000313" key="2">
    <source>
        <dbReference type="EMBL" id="ENO18893.1"/>
    </source>
</evidence>
<sequence>MIPEWAASGPNLFIFLFFAVFFRAQGTYWLGRLTARGALSASHRQGIVGAIGRWFEGPIPRKGATLLGRWGMILIPLSFLTVGVQTAVNAGAGIVAMKWRTYTLAMLPGCVLWALLYGLGLLAIWTAAIAAIAGSTAGRVTILVLVLALVTRILLRRRKRGALAPAPRPAID</sequence>
<comment type="caution">
    <text evidence="2">The sequence shown here is derived from an EMBL/GenBank/DDBJ whole genome shotgun (WGS) entry which is preliminary data.</text>
</comment>
<protein>
    <submittedName>
        <fullName evidence="2">Uncharacterized protein</fullName>
    </submittedName>
</protein>
<dbReference type="STRING" id="888050.HMPREF9004_0228"/>
<feature type="transmembrane region" description="Helical" evidence="1">
    <location>
        <begin position="70"/>
        <end position="92"/>
    </location>
</feature>
<feature type="transmembrane region" description="Helical" evidence="1">
    <location>
        <begin position="104"/>
        <end position="131"/>
    </location>
</feature>